<dbReference type="Pfam" id="PF10923">
    <property type="entry name" value="BrxC_BrxD"/>
    <property type="match status" value="1"/>
</dbReference>
<organism evidence="1 2">
    <name type="scientific">Lyngbya confervoides BDU141951</name>
    <dbReference type="NCBI Taxonomy" id="1574623"/>
    <lineage>
        <taxon>Bacteria</taxon>
        <taxon>Bacillati</taxon>
        <taxon>Cyanobacteriota</taxon>
        <taxon>Cyanophyceae</taxon>
        <taxon>Oscillatoriophycideae</taxon>
        <taxon>Oscillatoriales</taxon>
        <taxon>Microcoleaceae</taxon>
        <taxon>Lyngbya</taxon>
    </lineage>
</organism>
<accession>A0ABD4T2Q3</accession>
<sequence>MANAPPIKPKERDAILQSLRAGVVPRMGLQHIQVGRSREIEALLTDLERIEAGGSSMRFIIGEYGSGKTFFLTLIRAIALQKKMVTAHGDLTPERRLQASGGQARSLYCELMRNLSTRAKPEGGAIASVVERFVTSAMTEAKAQETTPAAIIQDRLAYLSEWVGGYDFAQVVEAYWRGHDTGDDGLKSHAIRWLRGEFSTKTEARQALGVRTIVEDANIYDQIKLMAQLIKLAGYRGCLICLDELVNLYKLSNPQARSGNYEQILRILNDTLQGNGSGLGFLLGGTPDFLRDKRRGLYSYPALQTRLGLNPFASQGLVDYSGPVLELHNLQPEDLFILLTKIQQVFVHGQARADLLQAKDIQDFMAHCSQRIGDAYFRTPRNTIMAFINLLAILQQNPQIQIHQLIAQQDIGILAEATHSAAPSPRSATTADEFSTFEL</sequence>
<dbReference type="GO" id="GO:0005524">
    <property type="term" value="F:ATP binding"/>
    <property type="evidence" value="ECO:0007669"/>
    <property type="project" value="UniProtKB-KW"/>
</dbReference>
<dbReference type="EMBL" id="JTHE03000044">
    <property type="protein sequence ID" value="MCM1982630.1"/>
    <property type="molecule type" value="Genomic_DNA"/>
</dbReference>
<name>A0ABD4T2Q3_9CYAN</name>
<dbReference type="Proteomes" id="UP000031561">
    <property type="component" value="Unassembled WGS sequence"/>
</dbReference>
<protein>
    <submittedName>
        <fullName evidence="1">ATP-binding protein</fullName>
    </submittedName>
</protein>
<keyword evidence="1" id="KW-0547">Nucleotide-binding</keyword>
<dbReference type="InterPro" id="IPR027417">
    <property type="entry name" value="P-loop_NTPase"/>
</dbReference>
<comment type="caution">
    <text evidence="1">The sequence shown here is derived from an EMBL/GenBank/DDBJ whole genome shotgun (WGS) entry which is preliminary data.</text>
</comment>
<evidence type="ECO:0000313" key="1">
    <source>
        <dbReference type="EMBL" id="MCM1982630.1"/>
    </source>
</evidence>
<keyword evidence="2" id="KW-1185">Reference proteome</keyword>
<dbReference type="InterPro" id="IPR021228">
    <property type="entry name" value="BrxD"/>
</dbReference>
<evidence type="ECO:0000313" key="2">
    <source>
        <dbReference type="Proteomes" id="UP000031561"/>
    </source>
</evidence>
<keyword evidence="1" id="KW-0067">ATP-binding</keyword>
<gene>
    <name evidence="1" type="ORF">QQ91_0007305</name>
</gene>
<dbReference type="AlphaFoldDB" id="A0ABD4T2Q3"/>
<dbReference type="RefSeq" id="WP_166274512.1">
    <property type="nucleotide sequence ID" value="NZ_JTHE03000044.1"/>
</dbReference>
<proteinExistence type="predicted"/>
<reference evidence="1 2" key="1">
    <citation type="journal article" date="2015" name="Genome Announc.">
        <title>Draft Genome Sequence of Filamentous Marine Cyanobacterium Lyngbya confervoides Strain BDU141951.</title>
        <authorList>
            <person name="Chandrababunaidu M.M."/>
            <person name="Sen D."/>
            <person name="Tripathy S."/>
        </authorList>
    </citation>
    <scope>NUCLEOTIDE SEQUENCE [LARGE SCALE GENOMIC DNA]</scope>
    <source>
        <strain evidence="1 2">BDU141951</strain>
    </source>
</reference>
<dbReference type="SUPFAM" id="SSF52540">
    <property type="entry name" value="P-loop containing nucleoside triphosphate hydrolases"/>
    <property type="match status" value="1"/>
</dbReference>